<proteinExistence type="predicted"/>
<sequence>MTRPITTTASTADRRRRGSDSYEGIETSLSEFARLTPGTPRWRSTREQIMRRCLPLADHIARRFVGRGESYDDLHQVARLGLVLAVDRFDPERGDSFLAYAIPTMMGEIRRHFRDHTWAVRVPRRVKEIQQMIGPAIEAVAQRDGRMPTALELAVELDLDLSEVTQALLAGNAYRTDSMSGGSDDDDTSAAASIADTHGVEDDGYELTVQTMVASPLLAGLSDVEQRVLYWRFYRDESQARIAARLGVSQMHISRMLTRILTDLRAAAQQ</sequence>
<dbReference type="Proteomes" id="UP000655751">
    <property type="component" value="Unassembled WGS sequence"/>
</dbReference>
<dbReference type="Gene3D" id="1.20.140.160">
    <property type="match status" value="1"/>
</dbReference>
<accession>A0A931IIX8</accession>
<evidence type="ECO:0000259" key="8">
    <source>
        <dbReference type="Pfam" id="PF04545"/>
    </source>
</evidence>
<feature type="domain" description="RNA polymerase sigma-70 region 3" evidence="6">
    <location>
        <begin position="136"/>
        <end position="198"/>
    </location>
</feature>
<organism evidence="9 10">
    <name type="scientific">Nocardia bovistercoris</name>
    <dbReference type="NCBI Taxonomy" id="2785916"/>
    <lineage>
        <taxon>Bacteria</taxon>
        <taxon>Bacillati</taxon>
        <taxon>Actinomycetota</taxon>
        <taxon>Actinomycetes</taxon>
        <taxon>Mycobacteriales</taxon>
        <taxon>Nocardiaceae</taxon>
        <taxon>Nocardia</taxon>
    </lineage>
</organism>
<dbReference type="InterPro" id="IPR013325">
    <property type="entry name" value="RNA_pol_sigma_r2"/>
</dbReference>
<feature type="compositionally biased region" description="Low complexity" evidence="5">
    <location>
        <begin position="1"/>
        <end position="11"/>
    </location>
</feature>
<keyword evidence="10" id="KW-1185">Reference proteome</keyword>
<dbReference type="InterPro" id="IPR007630">
    <property type="entry name" value="RNA_pol_sigma70_r4"/>
</dbReference>
<dbReference type="InterPro" id="IPR014284">
    <property type="entry name" value="RNA_pol_sigma-70_dom"/>
</dbReference>
<dbReference type="Gene3D" id="1.20.120.1810">
    <property type="match status" value="1"/>
</dbReference>
<evidence type="ECO:0000259" key="6">
    <source>
        <dbReference type="Pfam" id="PF04539"/>
    </source>
</evidence>
<dbReference type="RefSeq" id="WP_196152758.1">
    <property type="nucleotide sequence ID" value="NZ_JADMLG010000015.1"/>
</dbReference>
<evidence type="ECO:0000313" key="10">
    <source>
        <dbReference type="Proteomes" id="UP000655751"/>
    </source>
</evidence>
<dbReference type="InterPro" id="IPR007624">
    <property type="entry name" value="RNA_pol_sigma70_r3"/>
</dbReference>
<dbReference type="NCBIfam" id="TIGR02937">
    <property type="entry name" value="sigma70-ECF"/>
    <property type="match status" value="1"/>
</dbReference>
<name>A0A931IIX8_9NOCA</name>
<dbReference type="SUPFAM" id="SSF88946">
    <property type="entry name" value="Sigma2 domain of RNA polymerase sigma factors"/>
    <property type="match status" value="1"/>
</dbReference>
<dbReference type="Pfam" id="PF04545">
    <property type="entry name" value="Sigma70_r4"/>
    <property type="match status" value="1"/>
</dbReference>
<dbReference type="GO" id="GO:0016987">
    <property type="term" value="F:sigma factor activity"/>
    <property type="evidence" value="ECO:0007669"/>
    <property type="project" value="UniProtKB-KW"/>
</dbReference>
<feature type="domain" description="RNA polymerase sigma-70 region 4" evidence="8">
    <location>
        <begin position="217"/>
        <end position="265"/>
    </location>
</feature>
<dbReference type="Pfam" id="PF04542">
    <property type="entry name" value="Sigma70_r2"/>
    <property type="match status" value="1"/>
</dbReference>
<dbReference type="SUPFAM" id="SSF88659">
    <property type="entry name" value="Sigma3 and sigma4 domains of RNA polymerase sigma factors"/>
    <property type="match status" value="2"/>
</dbReference>
<dbReference type="InterPro" id="IPR014322">
    <property type="entry name" value="RNA_pol_sigma-B/F/G"/>
</dbReference>
<keyword evidence="1" id="KW-0805">Transcription regulation</keyword>
<dbReference type="NCBIfam" id="TIGR02980">
    <property type="entry name" value="SigBFG"/>
    <property type="match status" value="1"/>
</dbReference>
<keyword evidence="2" id="KW-0731">Sigma factor</keyword>
<dbReference type="AlphaFoldDB" id="A0A931IIX8"/>
<evidence type="ECO:0000256" key="5">
    <source>
        <dbReference type="SAM" id="MobiDB-lite"/>
    </source>
</evidence>
<dbReference type="EMBL" id="JADMLG010000015">
    <property type="protein sequence ID" value="MBH0780453.1"/>
    <property type="molecule type" value="Genomic_DNA"/>
</dbReference>
<evidence type="ECO:0000259" key="7">
    <source>
        <dbReference type="Pfam" id="PF04542"/>
    </source>
</evidence>
<protein>
    <submittedName>
        <fullName evidence="9">SigB/SigF/SigG family RNA polymerase sigma factor</fullName>
    </submittedName>
</protein>
<comment type="caution">
    <text evidence="9">The sequence shown here is derived from an EMBL/GenBank/DDBJ whole genome shotgun (WGS) entry which is preliminary data.</text>
</comment>
<dbReference type="InterPro" id="IPR007627">
    <property type="entry name" value="RNA_pol_sigma70_r2"/>
</dbReference>
<gene>
    <name evidence="9" type="ORF">IT779_29690</name>
</gene>
<reference evidence="9" key="1">
    <citation type="submission" date="2020-11" db="EMBL/GenBank/DDBJ databases">
        <title>Nocardia NEAU-351.nov., a novel actinomycete isolated from the cow dung.</title>
        <authorList>
            <person name="Zhang X."/>
        </authorList>
    </citation>
    <scope>NUCLEOTIDE SEQUENCE</scope>
    <source>
        <strain evidence="9">NEAU-351</strain>
    </source>
</reference>
<evidence type="ECO:0000256" key="2">
    <source>
        <dbReference type="ARBA" id="ARBA00023082"/>
    </source>
</evidence>
<dbReference type="PANTHER" id="PTHR30385:SF4">
    <property type="entry name" value="RNA POLYMERASE SIGMA-E FACTOR"/>
    <property type="match status" value="1"/>
</dbReference>
<evidence type="ECO:0000313" key="9">
    <source>
        <dbReference type="EMBL" id="MBH0780453.1"/>
    </source>
</evidence>
<feature type="region of interest" description="Disordered" evidence="5">
    <location>
        <begin position="1"/>
        <end position="20"/>
    </location>
</feature>
<dbReference type="Pfam" id="PF04539">
    <property type="entry name" value="Sigma70_r3"/>
    <property type="match status" value="1"/>
</dbReference>
<evidence type="ECO:0000256" key="4">
    <source>
        <dbReference type="ARBA" id="ARBA00023163"/>
    </source>
</evidence>
<evidence type="ECO:0000256" key="1">
    <source>
        <dbReference type="ARBA" id="ARBA00023015"/>
    </source>
</evidence>
<dbReference type="InterPro" id="IPR013324">
    <property type="entry name" value="RNA_pol_sigma_r3/r4-like"/>
</dbReference>
<keyword evidence="3" id="KW-0238">DNA-binding</keyword>
<keyword evidence="4" id="KW-0804">Transcription</keyword>
<dbReference type="GO" id="GO:0006352">
    <property type="term" value="P:DNA-templated transcription initiation"/>
    <property type="evidence" value="ECO:0007669"/>
    <property type="project" value="InterPro"/>
</dbReference>
<evidence type="ECO:0000256" key="3">
    <source>
        <dbReference type="ARBA" id="ARBA00023125"/>
    </source>
</evidence>
<dbReference type="PANTHER" id="PTHR30385">
    <property type="entry name" value="SIGMA FACTOR F FLAGELLAR"/>
    <property type="match status" value="1"/>
</dbReference>
<feature type="domain" description="RNA polymerase sigma-70 region 2" evidence="7">
    <location>
        <begin position="50"/>
        <end position="118"/>
    </location>
</feature>
<dbReference type="GO" id="GO:0003677">
    <property type="term" value="F:DNA binding"/>
    <property type="evidence" value="ECO:0007669"/>
    <property type="project" value="UniProtKB-KW"/>
</dbReference>